<feature type="transmembrane region" description="Helical" evidence="2">
    <location>
        <begin position="159"/>
        <end position="179"/>
    </location>
</feature>
<dbReference type="PANTHER" id="PTHR23530:SF1">
    <property type="entry name" value="PERMEASE, MAJOR FACILITATOR SUPERFAMILY-RELATED"/>
    <property type="match status" value="1"/>
</dbReference>
<feature type="transmembrane region" description="Helical" evidence="2">
    <location>
        <begin position="132"/>
        <end position="153"/>
    </location>
</feature>
<dbReference type="GO" id="GO:0022857">
    <property type="term" value="F:transmembrane transporter activity"/>
    <property type="evidence" value="ECO:0007669"/>
    <property type="project" value="InterPro"/>
</dbReference>
<proteinExistence type="predicted"/>
<accession>A0A1Y4SM31</accession>
<dbReference type="InterPro" id="IPR011701">
    <property type="entry name" value="MFS"/>
</dbReference>
<dbReference type="Proteomes" id="UP000195305">
    <property type="component" value="Unassembled WGS sequence"/>
</dbReference>
<protein>
    <recommendedName>
        <fullName evidence="5">Major facilitator superfamily (MFS) profile domain-containing protein</fullName>
    </recommendedName>
</protein>
<feature type="transmembrane region" description="Helical" evidence="2">
    <location>
        <begin position="327"/>
        <end position="348"/>
    </location>
</feature>
<evidence type="ECO:0000313" key="4">
    <source>
        <dbReference type="Proteomes" id="UP000195305"/>
    </source>
</evidence>
<feature type="transmembrane region" description="Helical" evidence="2">
    <location>
        <begin position="41"/>
        <end position="60"/>
    </location>
</feature>
<dbReference type="InterPro" id="IPR053160">
    <property type="entry name" value="MFS_DHA3_Transporter"/>
</dbReference>
<dbReference type="OrthoDB" id="1642828at2"/>
<evidence type="ECO:0008006" key="5">
    <source>
        <dbReference type="Google" id="ProtNLM"/>
    </source>
</evidence>
<dbReference type="CDD" id="cd06174">
    <property type="entry name" value="MFS"/>
    <property type="match status" value="1"/>
</dbReference>
<feature type="transmembrane region" description="Helical" evidence="2">
    <location>
        <begin position="266"/>
        <end position="282"/>
    </location>
</feature>
<dbReference type="Gene3D" id="1.20.1250.20">
    <property type="entry name" value="MFS general substrate transporter like domains"/>
    <property type="match status" value="1"/>
</dbReference>
<keyword evidence="4" id="KW-1185">Reference proteome</keyword>
<dbReference type="EMBL" id="NFLJ01000073">
    <property type="protein sequence ID" value="OUQ29893.1"/>
    <property type="molecule type" value="Genomic_DNA"/>
</dbReference>
<dbReference type="InterPro" id="IPR036259">
    <property type="entry name" value="MFS_trans_sf"/>
</dbReference>
<sequence>MNVKKSIAYLKLIDLLNGLVFYAPVALLLRTSRGITIPQFFSLQIILYLTTCLAEIPCGFITDKIRYKNTIILSLGLMTLARIQFIFADSFYIFVIEAILEGIAISFMSGTMNAYIYQLLGEEDFEKNMSSIDNYGTVGFISSTILFSFIYKIGGMNTLVILTIISTLIAFIISFFLLESHYQENTKNSLKETELFKRTSFWKISTYSSLFSLGMIVINYFYVVKLEVLGIDETYMSGVILLYSFVQLIIPKILDKLNKNKTQYHVKAFLCLAGICFLILYFSNNIIVTLFMMSIISTIIMIPYYIFSGIQNNYIDQLNLHDNRATILSIFNMGNNIVSIASFIFFSMNVNIDGLNIFLMVGILYIIIAILYKNIYIENK</sequence>
<evidence type="ECO:0000313" key="3">
    <source>
        <dbReference type="EMBL" id="OUQ29893.1"/>
    </source>
</evidence>
<dbReference type="PANTHER" id="PTHR23530">
    <property type="entry name" value="TRANSPORT PROTEIN-RELATED"/>
    <property type="match status" value="1"/>
</dbReference>
<keyword evidence="2" id="KW-0812">Transmembrane</keyword>
<comment type="subcellular location">
    <subcellularLocation>
        <location evidence="1">Cell membrane</location>
        <topology evidence="1">Multi-pass membrane protein</topology>
    </subcellularLocation>
</comment>
<keyword evidence="2" id="KW-1133">Transmembrane helix</keyword>
<name>A0A1Y4SM31_9FIRM</name>
<evidence type="ECO:0000256" key="1">
    <source>
        <dbReference type="ARBA" id="ARBA00004651"/>
    </source>
</evidence>
<gene>
    <name evidence="3" type="ORF">B5E75_13985</name>
</gene>
<dbReference type="AlphaFoldDB" id="A0A1Y4SM31"/>
<keyword evidence="2" id="KW-0472">Membrane</keyword>
<feature type="transmembrane region" description="Helical" evidence="2">
    <location>
        <begin position="72"/>
        <end position="96"/>
    </location>
</feature>
<comment type="caution">
    <text evidence="3">The sequence shown here is derived from an EMBL/GenBank/DDBJ whole genome shotgun (WGS) entry which is preliminary data.</text>
</comment>
<feature type="transmembrane region" description="Helical" evidence="2">
    <location>
        <begin position="354"/>
        <end position="372"/>
    </location>
</feature>
<dbReference type="Pfam" id="PF07690">
    <property type="entry name" value="MFS_1"/>
    <property type="match status" value="1"/>
</dbReference>
<feature type="transmembrane region" description="Helical" evidence="2">
    <location>
        <begin position="288"/>
        <end position="307"/>
    </location>
</feature>
<feature type="transmembrane region" description="Helical" evidence="2">
    <location>
        <begin position="102"/>
        <end position="120"/>
    </location>
</feature>
<feature type="transmembrane region" description="Helical" evidence="2">
    <location>
        <begin position="12"/>
        <end position="29"/>
    </location>
</feature>
<feature type="transmembrane region" description="Helical" evidence="2">
    <location>
        <begin position="235"/>
        <end position="254"/>
    </location>
</feature>
<dbReference type="SUPFAM" id="SSF103473">
    <property type="entry name" value="MFS general substrate transporter"/>
    <property type="match status" value="1"/>
</dbReference>
<organism evidence="3 4">
    <name type="scientific">Massilimicrobiota timonensis</name>
    <dbReference type="NCBI Taxonomy" id="1776392"/>
    <lineage>
        <taxon>Bacteria</taxon>
        <taxon>Bacillati</taxon>
        <taxon>Bacillota</taxon>
        <taxon>Erysipelotrichia</taxon>
        <taxon>Erysipelotrichales</taxon>
        <taxon>Erysipelotrichaceae</taxon>
        <taxon>Massilimicrobiota</taxon>
    </lineage>
</organism>
<reference evidence="3 4" key="1">
    <citation type="journal article" date="2018" name="BMC Genomics">
        <title>Whole genome sequencing and function prediction of 133 gut anaerobes isolated from chicken caecum in pure cultures.</title>
        <authorList>
            <person name="Medvecky M."/>
            <person name="Cejkova D."/>
            <person name="Polansky O."/>
            <person name="Karasova D."/>
            <person name="Kubasova T."/>
            <person name="Cizek A."/>
            <person name="Rychlik I."/>
        </authorList>
    </citation>
    <scope>NUCLEOTIDE SEQUENCE [LARGE SCALE GENOMIC DNA]</scope>
    <source>
        <strain evidence="3 4">An13</strain>
    </source>
</reference>
<feature type="transmembrane region" description="Helical" evidence="2">
    <location>
        <begin position="200"/>
        <end position="223"/>
    </location>
</feature>
<evidence type="ECO:0000256" key="2">
    <source>
        <dbReference type="SAM" id="Phobius"/>
    </source>
</evidence>
<dbReference type="GO" id="GO:0005886">
    <property type="term" value="C:plasma membrane"/>
    <property type="evidence" value="ECO:0007669"/>
    <property type="project" value="UniProtKB-SubCell"/>
</dbReference>